<dbReference type="InterPro" id="IPR002669">
    <property type="entry name" value="UreD"/>
</dbReference>
<name>A0A6P4YWB4_BRABE</name>
<proteinExistence type="inferred from homology"/>
<organism evidence="3 4">
    <name type="scientific">Branchiostoma belcheri</name>
    <name type="common">Amphioxus</name>
    <dbReference type="NCBI Taxonomy" id="7741"/>
    <lineage>
        <taxon>Eukaryota</taxon>
        <taxon>Metazoa</taxon>
        <taxon>Chordata</taxon>
        <taxon>Cephalochordata</taxon>
        <taxon>Leptocardii</taxon>
        <taxon>Amphioxiformes</taxon>
        <taxon>Branchiostomatidae</taxon>
        <taxon>Branchiostoma</taxon>
    </lineage>
</organism>
<dbReference type="GO" id="GO:0016151">
    <property type="term" value="F:nickel cation binding"/>
    <property type="evidence" value="ECO:0007669"/>
    <property type="project" value="InterPro"/>
</dbReference>
<dbReference type="KEGG" id="bbel:109469089"/>
<evidence type="ECO:0000313" key="4">
    <source>
        <dbReference type="RefSeq" id="XP_019623032.1"/>
    </source>
</evidence>
<dbReference type="GeneID" id="109469089"/>
<dbReference type="RefSeq" id="XP_019623032.1">
    <property type="nucleotide sequence ID" value="XM_019767473.1"/>
</dbReference>
<sequence length="306" mass="33321">MDLEELLRDADDLVEPSPYRETPVTVVGTGRAAFHPTCGAAGELVGVRNTILQSSHPVRLSVPRYASTNPLSQWLYVSTQGGGLTDGQHMEVDVTAGRGCTVIVTTPSFIRALQCDRLGSGQTVRCTAEEGALLAYLPDPVVCYTGATFQKQQEFYLHDDASLVAVDWLSAGRVALGERWELKGYRSFTNIYVRDKIVCNNATALGNCPSSKTQNIMGSHDVIGTFVLIGPATVGVYQRILQGDLNGKQKGVDVKATPINPDKNSKEVIGVNVKFYAETTQQVYEFLRNVLQDFVPAFGGDPFRDK</sequence>
<dbReference type="PANTHER" id="PTHR33643">
    <property type="entry name" value="UREASE ACCESSORY PROTEIN D"/>
    <property type="match status" value="1"/>
</dbReference>
<dbReference type="OrthoDB" id="5550464at2759"/>
<reference evidence="4" key="1">
    <citation type="submission" date="2025-08" db="UniProtKB">
        <authorList>
            <consortium name="RefSeq"/>
        </authorList>
    </citation>
    <scope>IDENTIFICATION</scope>
    <source>
        <tissue evidence="4">Gonad</tissue>
    </source>
</reference>
<gene>
    <name evidence="4" type="primary">LOC109469089</name>
</gene>
<evidence type="ECO:0000256" key="1">
    <source>
        <dbReference type="ARBA" id="ARBA00007177"/>
    </source>
</evidence>
<protein>
    <submittedName>
        <fullName evidence="4">Urease accessory protein D-like</fullName>
    </submittedName>
</protein>
<dbReference type="Proteomes" id="UP000515135">
    <property type="component" value="Unplaced"/>
</dbReference>
<dbReference type="Pfam" id="PF01774">
    <property type="entry name" value="UreD"/>
    <property type="match status" value="1"/>
</dbReference>
<dbReference type="AlphaFoldDB" id="A0A6P4YWB4"/>
<dbReference type="HAMAP" id="MF_01384">
    <property type="entry name" value="UreD"/>
    <property type="match status" value="1"/>
</dbReference>
<evidence type="ECO:0000256" key="2">
    <source>
        <dbReference type="ARBA" id="ARBA00023186"/>
    </source>
</evidence>
<keyword evidence="3" id="KW-1185">Reference proteome</keyword>
<comment type="similarity">
    <text evidence="1">Belongs to the UreD family.</text>
</comment>
<keyword evidence="2" id="KW-0143">Chaperone</keyword>
<accession>A0A6P4YWB4</accession>
<evidence type="ECO:0000313" key="3">
    <source>
        <dbReference type="Proteomes" id="UP000515135"/>
    </source>
</evidence>
<dbReference type="PANTHER" id="PTHR33643:SF1">
    <property type="entry name" value="UREASE ACCESSORY PROTEIN D"/>
    <property type="match status" value="1"/>
</dbReference>